<evidence type="ECO:0000313" key="1">
    <source>
        <dbReference type="EMBL" id="CDW46683.1"/>
    </source>
</evidence>
<organism evidence="1">
    <name type="scientific">Lepeophtheirus salmonis</name>
    <name type="common">Salmon louse</name>
    <name type="synonym">Caligus salmonis</name>
    <dbReference type="NCBI Taxonomy" id="72036"/>
    <lineage>
        <taxon>Eukaryota</taxon>
        <taxon>Metazoa</taxon>
        <taxon>Ecdysozoa</taxon>
        <taxon>Arthropoda</taxon>
        <taxon>Crustacea</taxon>
        <taxon>Multicrustacea</taxon>
        <taxon>Hexanauplia</taxon>
        <taxon>Copepoda</taxon>
        <taxon>Siphonostomatoida</taxon>
        <taxon>Caligidae</taxon>
        <taxon>Lepeophtheirus</taxon>
    </lineage>
</organism>
<sequence length="84" mass="10291">MTQQLTKDRVIDRRNLRNILILAAARYTTLSLRISQLQDSSWNYTTELIRYFPRISFRYECLRMIIRGYKKYRKENTDIVGFFF</sequence>
<protein>
    <submittedName>
        <fullName evidence="1">Uncharacterized protein</fullName>
    </submittedName>
</protein>
<proteinExistence type="predicted"/>
<reference evidence="1" key="1">
    <citation type="submission" date="2014-05" db="EMBL/GenBank/DDBJ databases">
        <authorList>
            <person name="Chronopoulou M."/>
        </authorList>
    </citation>
    <scope>NUCLEOTIDE SEQUENCE</scope>
    <source>
        <tissue evidence="1">Whole organism</tissue>
    </source>
</reference>
<accession>A0A0K2V818</accession>
<dbReference type="AlphaFoldDB" id="A0A0K2V818"/>
<name>A0A0K2V818_LEPSM</name>
<dbReference type="EMBL" id="HACA01029322">
    <property type="protein sequence ID" value="CDW46683.1"/>
    <property type="molecule type" value="Transcribed_RNA"/>
</dbReference>